<dbReference type="PIRSF" id="PIRSF000876">
    <property type="entry name" value="RR_chemtxs_CheB"/>
    <property type="match status" value="1"/>
</dbReference>
<dbReference type="SMART" id="SM00448">
    <property type="entry name" value="REC"/>
    <property type="match status" value="1"/>
</dbReference>
<dbReference type="GO" id="GO:0050568">
    <property type="term" value="F:protein-glutamine glutaminase activity"/>
    <property type="evidence" value="ECO:0007669"/>
    <property type="project" value="UniProtKB-UniRule"/>
</dbReference>
<evidence type="ECO:0000256" key="1">
    <source>
        <dbReference type="ARBA" id="ARBA00022490"/>
    </source>
</evidence>
<evidence type="ECO:0000256" key="6">
    <source>
        <dbReference type="HAMAP-Rule" id="MF_00099"/>
    </source>
</evidence>
<dbReference type="Gene3D" id="3.40.50.2300">
    <property type="match status" value="1"/>
</dbReference>
<evidence type="ECO:0000256" key="2">
    <source>
        <dbReference type="ARBA" id="ARBA00022500"/>
    </source>
</evidence>
<dbReference type="RefSeq" id="WP_038488680.1">
    <property type="nucleotide sequence ID" value="NZ_CP009962.1"/>
</dbReference>
<keyword evidence="4 6" id="KW-0378">Hydrolase</keyword>
<feature type="domain" description="Response regulatory" evidence="10">
    <location>
        <begin position="2"/>
        <end position="119"/>
    </location>
</feature>
<dbReference type="NCBIfam" id="NF009206">
    <property type="entry name" value="PRK12555.1"/>
    <property type="match status" value="1"/>
</dbReference>
<dbReference type="EMBL" id="CP009962">
    <property type="protein sequence ID" value="AIY41431.1"/>
    <property type="molecule type" value="Genomic_DNA"/>
</dbReference>
<protein>
    <recommendedName>
        <fullName evidence="6">Protein-glutamate methylesterase/protein-glutamine glutaminase</fullName>
        <ecNumber evidence="6">3.1.1.61</ecNumber>
        <ecNumber evidence="6">3.5.1.44</ecNumber>
    </recommendedName>
</protein>
<dbReference type="GO" id="GO:0006935">
    <property type="term" value="P:chemotaxis"/>
    <property type="evidence" value="ECO:0007669"/>
    <property type="project" value="UniProtKB-UniRule"/>
</dbReference>
<dbReference type="SUPFAM" id="SSF52172">
    <property type="entry name" value="CheY-like"/>
    <property type="match status" value="1"/>
</dbReference>
<evidence type="ECO:0000256" key="8">
    <source>
        <dbReference type="PROSITE-ProRule" id="PRU00169"/>
    </source>
</evidence>
<feature type="region of interest" description="Disordered" evidence="9">
    <location>
        <begin position="134"/>
        <end position="168"/>
    </location>
</feature>
<keyword evidence="1 6" id="KW-0963">Cytoplasm</keyword>
<accession>A0A0A1FA77</accession>
<dbReference type="InterPro" id="IPR011006">
    <property type="entry name" value="CheY-like_superfamily"/>
</dbReference>
<dbReference type="SUPFAM" id="SSF52738">
    <property type="entry name" value="Methylesterase CheB, C-terminal domain"/>
    <property type="match status" value="1"/>
</dbReference>
<dbReference type="GO" id="GO:0000156">
    <property type="term" value="F:phosphorelay response regulator activity"/>
    <property type="evidence" value="ECO:0007669"/>
    <property type="project" value="InterPro"/>
</dbReference>
<dbReference type="PROSITE" id="PS50122">
    <property type="entry name" value="CHEB"/>
    <property type="match status" value="1"/>
</dbReference>
<dbReference type="HOGENOM" id="CLU_000445_51_0_4"/>
<name>A0A0A1FA77_9BURK</name>
<dbReference type="PROSITE" id="PS50110">
    <property type="entry name" value="RESPONSE_REGULATORY"/>
    <property type="match status" value="1"/>
</dbReference>
<evidence type="ECO:0000256" key="5">
    <source>
        <dbReference type="ARBA" id="ARBA00048267"/>
    </source>
</evidence>
<evidence type="ECO:0000256" key="7">
    <source>
        <dbReference type="PROSITE-ProRule" id="PRU00050"/>
    </source>
</evidence>
<dbReference type="Pfam" id="PF01339">
    <property type="entry name" value="CheB_methylest"/>
    <property type="match status" value="1"/>
</dbReference>
<dbReference type="Proteomes" id="UP000030302">
    <property type="component" value="Chromosome"/>
</dbReference>
<comment type="PTM">
    <text evidence="6">Phosphorylated by CheA. Phosphorylation of the N-terminal regulatory domain activates the methylesterase activity.</text>
</comment>
<evidence type="ECO:0000256" key="4">
    <source>
        <dbReference type="ARBA" id="ARBA00022801"/>
    </source>
</evidence>
<feature type="active site" evidence="6 7">
    <location>
        <position position="203"/>
    </location>
</feature>
<dbReference type="InterPro" id="IPR001789">
    <property type="entry name" value="Sig_transdc_resp-reg_receiver"/>
</dbReference>
<dbReference type="HAMAP" id="MF_00099">
    <property type="entry name" value="CheB_chemtxs"/>
    <property type="match status" value="1"/>
</dbReference>
<dbReference type="PANTHER" id="PTHR42872">
    <property type="entry name" value="PROTEIN-GLUTAMATE METHYLESTERASE/PROTEIN-GLUTAMINE GLUTAMINASE"/>
    <property type="match status" value="1"/>
</dbReference>
<dbReference type="InterPro" id="IPR035909">
    <property type="entry name" value="CheB_C"/>
</dbReference>
<evidence type="ECO:0000256" key="3">
    <source>
        <dbReference type="ARBA" id="ARBA00022553"/>
    </source>
</evidence>
<reference evidence="13" key="1">
    <citation type="journal article" date="2014" name="Soil Biol. Biochem.">
        <title>Structure and function of bacterial communities in ageing soils: Insights from the Mendocino ecological staircase.</title>
        <authorList>
            <person name="Uroz S."/>
            <person name="Tech J.J."/>
            <person name="Sawaya N.A."/>
            <person name="Frey-Klett P."/>
            <person name="Leveau J.H.J."/>
        </authorList>
    </citation>
    <scope>NUCLEOTIDE SEQUENCE [LARGE SCALE GENOMIC DNA]</scope>
    <source>
        <strain evidence="13">Cal35</strain>
    </source>
</reference>
<feature type="active site" evidence="6 7">
    <location>
        <position position="176"/>
    </location>
</feature>
<dbReference type="GO" id="GO:0008984">
    <property type="term" value="F:protein-glutamate methylesterase activity"/>
    <property type="evidence" value="ECO:0007669"/>
    <property type="project" value="UniProtKB-UniRule"/>
</dbReference>
<dbReference type="OrthoDB" id="9793421at2"/>
<dbReference type="Pfam" id="PF00072">
    <property type="entry name" value="Response_reg"/>
    <property type="match status" value="1"/>
</dbReference>
<dbReference type="KEGG" id="care:LT85_2273"/>
<feature type="modified residue" description="4-aspartylphosphate" evidence="6 8">
    <location>
        <position position="53"/>
    </location>
</feature>
<gene>
    <name evidence="6 12" type="primary">cheB</name>
    <name evidence="12" type="ORF">LT85_2273</name>
</gene>
<dbReference type="EC" id="3.5.1.44" evidence="6"/>
<dbReference type="Gene3D" id="3.40.50.180">
    <property type="entry name" value="Methylesterase CheB, C-terminal domain"/>
    <property type="match status" value="1"/>
</dbReference>
<dbReference type="CDD" id="cd17541">
    <property type="entry name" value="REC_CheB-like"/>
    <property type="match status" value="1"/>
</dbReference>
<comment type="similarity">
    <text evidence="6">Belongs to the CheB family.</text>
</comment>
<evidence type="ECO:0000256" key="9">
    <source>
        <dbReference type="SAM" id="MobiDB-lite"/>
    </source>
</evidence>
<dbReference type="AlphaFoldDB" id="A0A0A1FA77"/>
<keyword evidence="3 6" id="KW-0597">Phosphoprotein</keyword>
<comment type="function">
    <text evidence="6">Involved in chemotaxis. Part of a chemotaxis signal transduction system that modulates chemotaxis in response to various stimuli. Catalyzes the demethylation of specific methylglutamate residues introduced into the chemoreceptors (methyl-accepting chemotaxis proteins or MCP) by CheR. Also mediates the irreversible deamidation of specific glutamine residues to glutamic acid.</text>
</comment>
<feature type="compositionally biased region" description="Low complexity" evidence="9">
    <location>
        <begin position="141"/>
        <end position="157"/>
    </location>
</feature>
<sequence>MKIGIVNDAPIAVEALRRTLALRQDHEIIWIAEDGKRAIELCAWQVPDLILMDLMMPVLDGVGATRHIMAHTPCAILVVTGDVGANVSAVYDAMAYGALDAIDTPTALAGHPRNGVNSLLAKIDSIEKLINQRQSPSDDLAQSSAPASVSAPAGIASRKPSPQTPNSKHLIAIGASAGGPAALATLLSQLPADFPAALVVVQHVDAQFAAGMADWLGSQSKLPVRLALAGDSPTPGTVLLAGTDDHLRLTRPFQLGYTEQPSGYPYRPSIDVFFQSVVESWAGKAIGILLTGMGRDGALGLKAMRDKGYYTIAQDRESSAVYGMPKAAAQLNAADAILPVNRIADKLVSLISKH</sequence>
<dbReference type="EC" id="3.1.1.61" evidence="6"/>
<dbReference type="InterPro" id="IPR008248">
    <property type="entry name" value="CheB-like"/>
</dbReference>
<comment type="subcellular location">
    <subcellularLocation>
        <location evidence="6">Cytoplasm</location>
    </subcellularLocation>
</comment>
<dbReference type="CDD" id="cd16432">
    <property type="entry name" value="CheB_Rec"/>
    <property type="match status" value="1"/>
</dbReference>
<dbReference type="InterPro" id="IPR000673">
    <property type="entry name" value="Sig_transdc_resp-reg_Me-estase"/>
</dbReference>
<dbReference type="STRING" id="279058.LT85_2273"/>
<comment type="domain">
    <text evidence="6">Contains a C-terminal catalytic domain, and an N-terminal region which modulates catalytic activity.</text>
</comment>
<dbReference type="GO" id="GO:0005737">
    <property type="term" value="C:cytoplasm"/>
    <property type="evidence" value="ECO:0007669"/>
    <property type="project" value="UniProtKB-SubCell"/>
</dbReference>
<comment type="catalytic activity">
    <reaction evidence="5 6">
        <text>[protein]-L-glutamate 5-O-methyl ester + H2O = L-glutamyl-[protein] + methanol + H(+)</text>
        <dbReference type="Rhea" id="RHEA:23236"/>
        <dbReference type="Rhea" id="RHEA-COMP:10208"/>
        <dbReference type="Rhea" id="RHEA-COMP:10311"/>
        <dbReference type="ChEBI" id="CHEBI:15377"/>
        <dbReference type="ChEBI" id="CHEBI:15378"/>
        <dbReference type="ChEBI" id="CHEBI:17790"/>
        <dbReference type="ChEBI" id="CHEBI:29973"/>
        <dbReference type="ChEBI" id="CHEBI:82795"/>
        <dbReference type="EC" id="3.1.1.61"/>
    </reaction>
</comment>
<comment type="catalytic activity">
    <reaction evidence="6">
        <text>L-glutaminyl-[protein] + H2O = L-glutamyl-[protein] + NH4(+)</text>
        <dbReference type="Rhea" id="RHEA:16441"/>
        <dbReference type="Rhea" id="RHEA-COMP:10207"/>
        <dbReference type="Rhea" id="RHEA-COMP:10208"/>
        <dbReference type="ChEBI" id="CHEBI:15377"/>
        <dbReference type="ChEBI" id="CHEBI:28938"/>
        <dbReference type="ChEBI" id="CHEBI:29973"/>
        <dbReference type="ChEBI" id="CHEBI:30011"/>
        <dbReference type="EC" id="3.5.1.44"/>
    </reaction>
</comment>
<organism evidence="12 13">
    <name type="scientific">Collimonas arenae</name>
    <dbReference type="NCBI Taxonomy" id="279058"/>
    <lineage>
        <taxon>Bacteria</taxon>
        <taxon>Pseudomonadati</taxon>
        <taxon>Pseudomonadota</taxon>
        <taxon>Betaproteobacteria</taxon>
        <taxon>Burkholderiales</taxon>
        <taxon>Oxalobacteraceae</taxon>
        <taxon>Collimonas</taxon>
    </lineage>
</organism>
<keyword evidence="2 6" id="KW-0145">Chemotaxis</keyword>
<dbReference type="PANTHER" id="PTHR42872:SF6">
    <property type="entry name" value="PROTEIN-GLUTAMATE METHYLESTERASE_PROTEIN-GLUTAMINE GLUTAMINASE"/>
    <property type="match status" value="1"/>
</dbReference>
<evidence type="ECO:0000259" key="11">
    <source>
        <dbReference type="PROSITE" id="PS50122"/>
    </source>
</evidence>
<feature type="active site" evidence="6 7">
    <location>
        <position position="296"/>
    </location>
</feature>
<evidence type="ECO:0000313" key="12">
    <source>
        <dbReference type="EMBL" id="AIY41431.1"/>
    </source>
</evidence>
<keyword evidence="13" id="KW-1185">Reference proteome</keyword>
<evidence type="ECO:0000313" key="13">
    <source>
        <dbReference type="Proteomes" id="UP000030302"/>
    </source>
</evidence>
<evidence type="ECO:0000259" key="10">
    <source>
        <dbReference type="PROSITE" id="PS50110"/>
    </source>
</evidence>
<proteinExistence type="inferred from homology"/>
<feature type="domain" description="CheB-type methylesterase" evidence="11">
    <location>
        <begin position="165"/>
        <end position="354"/>
    </location>
</feature>